<organism evidence="4 5">
    <name type="scientific">Vigna radiata var. radiata</name>
    <name type="common">Mung bean</name>
    <name type="synonym">Phaseolus aureus</name>
    <dbReference type="NCBI Taxonomy" id="3916"/>
    <lineage>
        <taxon>Eukaryota</taxon>
        <taxon>Viridiplantae</taxon>
        <taxon>Streptophyta</taxon>
        <taxon>Embryophyta</taxon>
        <taxon>Tracheophyta</taxon>
        <taxon>Spermatophyta</taxon>
        <taxon>Magnoliopsida</taxon>
        <taxon>eudicotyledons</taxon>
        <taxon>Gunneridae</taxon>
        <taxon>Pentapetalae</taxon>
        <taxon>rosids</taxon>
        <taxon>fabids</taxon>
        <taxon>Fabales</taxon>
        <taxon>Fabaceae</taxon>
        <taxon>Papilionoideae</taxon>
        <taxon>50 kb inversion clade</taxon>
        <taxon>NPAAA clade</taxon>
        <taxon>indigoferoid/millettioid clade</taxon>
        <taxon>Phaseoleae</taxon>
        <taxon>Vigna</taxon>
    </lineage>
</organism>
<dbReference type="GO" id="GO:0003735">
    <property type="term" value="F:structural constituent of ribosome"/>
    <property type="evidence" value="ECO:0007669"/>
    <property type="project" value="InterPro"/>
</dbReference>
<name>A0A3Q0FF69_VIGRR</name>
<dbReference type="InterPro" id="IPR027437">
    <property type="entry name" value="Rbsml_uS13_C"/>
</dbReference>
<dbReference type="InterPro" id="IPR001892">
    <property type="entry name" value="Ribosomal_uS13"/>
</dbReference>
<dbReference type="InterPro" id="IPR010979">
    <property type="entry name" value="Ribosomal_uS13-like_H2TH"/>
</dbReference>
<keyword evidence="2" id="KW-0689">Ribosomal protein</keyword>
<evidence type="ECO:0000256" key="1">
    <source>
        <dbReference type="ARBA" id="ARBA00008080"/>
    </source>
</evidence>
<dbReference type="GO" id="GO:1990904">
    <property type="term" value="C:ribonucleoprotein complex"/>
    <property type="evidence" value="ECO:0007669"/>
    <property type="project" value="UniProtKB-KW"/>
</dbReference>
<dbReference type="GO" id="GO:0005840">
    <property type="term" value="C:ribosome"/>
    <property type="evidence" value="ECO:0007669"/>
    <property type="project" value="UniProtKB-KW"/>
</dbReference>
<dbReference type="AlphaFoldDB" id="A0A3Q0FF69"/>
<reference evidence="5 6" key="2">
    <citation type="submission" date="2025-04" db="UniProtKB">
        <authorList>
            <consortium name="RefSeq"/>
        </authorList>
    </citation>
    <scope>IDENTIFICATION</scope>
    <source>
        <tissue evidence="5 6">Leaf</tissue>
    </source>
</reference>
<evidence type="ECO:0000256" key="3">
    <source>
        <dbReference type="ARBA" id="ARBA00023274"/>
    </source>
</evidence>
<dbReference type="STRING" id="3916.A0A3Q0FF69"/>
<evidence type="ECO:0000313" key="4">
    <source>
        <dbReference type="Proteomes" id="UP000087766"/>
    </source>
</evidence>
<dbReference type="RefSeq" id="XP_022642301.1">
    <property type="nucleotide sequence ID" value="XM_022786580.1"/>
</dbReference>
<comment type="similarity">
    <text evidence="1">Belongs to the universal ribosomal protein uS13 family.</text>
</comment>
<dbReference type="GO" id="GO:0003723">
    <property type="term" value="F:RNA binding"/>
    <property type="evidence" value="ECO:0007669"/>
    <property type="project" value="InterPro"/>
</dbReference>
<dbReference type="GO" id="GO:0006412">
    <property type="term" value="P:translation"/>
    <property type="evidence" value="ECO:0007669"/>
    <property type="project" value="InterPro"/>
</dbReference>
<dbReference type="Pfam" id="PF00416">
    <property type="entry name" value="Ribosomal_S13"/>
    <property type="match status" value="1"/>
</dbReference>
<evidence type="ECO:0000313" key="6">
    <source>
        <dbReference type="RefSeq" id="XP_022642302.1"/>
    </source>
</evidence>
<dbReference type="GeneID" id="111242605"/>
<dbReference type="OrthoDB" id="1702480at2759"/>
<accession>A0A3Q0FF69</accession>
<dbReference type="SUPFAM" id="SSF46946">
    <property type="entry name" value="S13-like H2TH domain"/>
    <property type="match status" value="1"/>
</dbReference>
<dbReference type="PROSITE" id="PS50159">
    <property type="entry name" value="RIBOSOMAL_S13_2"/>
    <property type="match status" value="1"/>
</dbReference>
<protein>
    <submittedName>
        <fullName evidence="5 6">Uncharacterized protein LOC111242605</fullName>
    </submittedName>
</protein>
<proteinExistence type="inferred from homology"/>
<reference evidence="4" key="1">
    <citation type="journal article" date="2014" name="Nat. Commun.">
        <title>Genome sequence of mungbean and insights into evolution within Vigna species.</title>
        <authorList>
            <person name="Kang Y.J."/>
            <person name="Kim S.K."/>
            <person name="Kim M.Y."/>
            <person name="Lestari P."/>
            <person name="Kim K.H."/>
            <person name="Ha B.K."/>
            <person name="Jun T.H."/>
            <person name="Hwang W.J."/>
            <person name="Lee T."/>
            <person name="Lee J."/>
            <person name="Shim S."/>
            <person name="Yoon M.Y."/>
            <person name="Jang Y.E."/>
            <person name="Han K.S."/>
            <person name="Taeprayoon P."/>
            <person name="Yoon N."/>
            <person name="Somta P."/>
            <person name="Tanya P."/>
            <person name="Kim K.S."/>
            <person name="Gwag J.G."/>
            <person name="Moon J.K."/>
            <person name="Lee Y.H."/>
            <person name="Park B.S."/>
            <person name="Bombarely A."/>
            <person name="Doyle J.J."/>
            <person name="Jackson S.A."/>
            <person name="Schafleitner R."/>
            <person name="Srinives P."/>
            <person name="Varshney R.K."/>
            <person name="Lee S.H."/>
        </authorList>
    </citation>
    <scope>NUCLEOTIDE SEQUENCE [LARGE SCALE GENOMIC DNA]</scope>
    <source>
        <strain evidence="4">cv. VC1973A</strain>
    </source>
</reference>
<sequence>MCTASYRKMLLLQQDELKMQKQLPSDEKELMLLEQMVEQEEDRAWRETLHRGAGHNGEKLNDGEYSQVVSNALDIKLRDDLEWLKKIRNHRGLRHYWGLVFEDSIPRQLVAGVKLLVCLRSVKQFNFCYED</sequence>
<keyword evidence="3" id="KW-0687">Ribonucleoprotein</keyword>
<evidence type="ECO:0000313" key="5">
    <source>
        <dbReference type="RefSeq" id="XP_022642301.1"/>
    </source>
</evidence>
<keyword evidence="4" id="KW-1185">Reference proteome</keyword>
<dbReference type="Gene3D" id="4.10.910.10">
    <property type="entry name" value="30s ribosomal protein s13, domain 2"/>
    <property type="match status" value="1"/>
</dbReference>
<evidence type="ECO:0000256" key="2">
    <source>
        <dbReference type="ARBA" id="ARBA00022980"/>
    </source>
</evidence>
<dbReference type="Proteomes" id="UP000087766">
    <property type="component" value="Chromosome 1"/>
</dbReference>
<gene>
    <name evidence="5 6" type="primary">LOC111242605</name>
</gene>
<dbReference type="RefSeq" id="XP_022642302.1">
    <property type="nucleotide sequence ID" value="XM_022786581.1"/>
</dbReference>
<dbReference type="KEGG" id="vra:111242605"/>
<dbReference type="FunFam" id="4.10.910.10:FF:000002">
    <property type="entry name" value="40S ribosomal protein S18"/>
    <property type="match status" value="1"/>
</dbReference>